<feature type="domain" description="Ski2 N-terminal" evidence="2">
    <location>
        <begin position="147"/>
        <end position="218"/>
    </location>
</feature>
<keyword evidence="4" id="KW-1185">Reference proteome</keyword>
<feature type="region of interest" description="Disordered" evidence="1">
    <location>
        <begin position="324"/>
        <end position="346"/>
    </location>
</feature>
<feature type="region of interest" description="Disordered" evidence="1">
    <location>
        <begin position="1"/>
        <end position="39"/>
    </location>
</feature>
<evidence type="ECO:0007829" key="5">
    <source>
        <dbReference type="PeptideAtlas" id="A0A804PFR7"/>
    </source>
</evidence>
<reference evidence="4" key="1">
    <citation type="journal article" date="2009" name="Science">
        <title>The B73 maize genome: complexity, diversity, and dynamics.</title>
        <authorList>
            <person name="Schnable P.S."/>
            <person name="Ware D."/>
            <person name="Fulton R.S."/>
            <person name="Stein J.C."/>
            <person name="Wei F."/>
            <person name="Pasternak S."/>
            <person name="Liang C."/>
            <person name="Zhang J."/>
            <person name="Fulton L."/>
            <person name="Graves T.A."/>
            <person name="Minx P."/>
            <person name="Reily A.D."/>
            <person name="Courtney L."/>
            <person name="Kruchowski S.S."/>
            <person name="Tomlinson C."/>
            <person name="Strong C."/>
            <person name="Delehaunty K."/>
            <person name="Fronick C."/>
            <person name="Courtney B."/>
            <person name="Rock S.M."/>
            <person name="Belter E."/>
            <person name="Du F."/>
            <person name="Kim K."/>
            <person name="Abbott R.M."/>
            <person name="Cotton M."/>
            <person name="Levy A."/>
            <person name="Marchetto P."/>
            <person name="Ochoa K."/>
            <person name="Jackson S.M."/>
            <person name="Gillam B."/>
            <person name="Chen W."/>
            <person name="Yan L."/>
            <person name="Higginbotham J."/>
            <person name="Cardenas M."/>
            <person name="Waligorski J."/>
            <person name="Applebaum E."/>
            <person name="Phelps L."/>
            <person name="Falcone J."/>
            <person name="Kanchi K."/>
            <person name="Thane T."/>
            <person name="Scimone A."/>
            <person name="Thane N."/>
            <person name="Henke J."/>
            <person name="Wang T."/>
            <person name="Ruppert J."/>
            <person name="Shah N."/>
            <person name="Rotter K."/>
            <person name="Hodges J."/>
            <person name="Ingenthron E."/>
            <person name="Cordes M."/>
            <person name="Kohlberg S."/>
            <person name="Sgro J."/>
            <person name="Delgado B."/>
            <person name="Mead K."/>
            <person name="Chinwalla A."/>
            <person name="Leonard S."/>
            <person name="Crouse K."/>
            <person name="Collura K."/>
            <person name="Kudrna D."/>
            <person name="Currie J."/>
            <person name="He R."/>
            <person name="Angelova A."/>
            <person name="Rajasekar S."/>
            <person name="Mueller T."/>
            <person name="Lomeli R."/>
            <person name="Scara G."/>
            <person name="Ko A."/>
            <person name="Delaney K."/>
            <person name="Wissotski M."/>
            <person name="Lopez G."/>
            <person name="Campos D."/>
            <person name="Braidotti M."/>
            <person name="Ashley E."/>
            <person name="Golser W."/>
            <person name="Kim H."/>
            <person name="Lee S."/>
            <person name="Lin J."/>
            <person name="Dujmic Z."/>
            <person name="Kim W."/>
            <person name="Talag J."/>
            <person name="Zuccolo A."/>
            <person name="Fan C."/>
            <person name="Sebastian A."/>
            <person name="Kramer M."/>
            <person name="Spiegel L."/>
            <person name="Nascimento L."/>
            <person name="Zutavern T."/>
            <person name="Miller B."/>
            <person name="Ambroise C."/>
            <person name="Muller S."/>
            <person name="Spooner W."/>
            <person name="Narechania A."/>
            <person name="Ren L."/>
            <person name="Wei S."/>
            <person name="Kumari S."/>
            <person name="Faga B."/>
            <person name="Levy M.J."/>
            <person name="McMahan L."/>
            <person name="Van Buren P."/>
            <person name="Vaughn M.W."/>
            <person name="Ying K."/>
            <person name="Yeh C.-T."/>
            <person name="Emrich S.J."/>
            <person name="Jia Y."/>
            <person name="Kalyanaraman A."/>
            <person name="Hsia A.-P."/>
            <person name="Barbazuk W.B."/>
            <person name="Baucom R.S."/>
            <person name="Brutnell T.P."/>
            <person name="Carpita N.C."/>
            <person name="Chaparro C."/>
            <person name="Chia J.-M."/>
            <person name="Deragon J.-M."/>
            <person name="Estill J.C."/>
            <person name="Fu Y."/>
            <person name="Jeddeloh J.A."/>
            <person name="Han Y."/>
            <person name="Lee H."/>
            <person name="Li P."/>
            <person name="Lisch D.R."/>
            <person name="Liu S."/>
            <person name="Liu Z."/>
            <person name="Nagel D.H."/>
            <person name="McCann M.C."/>
            <person name="SanMiguel P."/>
            <person name="Myers A.M."/>
            <person name="Nettleton D."/>
            <person name="Nguyen J."/>
            <person name="Penning B.W."/>
            <person name="Ponnala L."/>
            <person name="Schneider K.L."/>
            <person name="Schwartz D.C."/>
            <person name="Sharma A."/>
            <person name="Soderlund C."/>
            <person name="Springer N.M."/>
            <person name="Sun Q."/>
            <person name="Wang H."/>
            <person name="Waterman M."/>
            <person name="Westerman R."/>
            <person name="Wolfgruber T.K."/>
            <person name="Yang L."/>
            <person name="Yu Y."/>
            <person name="Zhang L."/>
            <person name="Zhou S."/>
            <person name="Zhu Q."/>
            <person name="Bennetzen J.L."/>
            <person name="Dawe R.K."/>
            <person name="Jiang J."/>
            <person name="Jiang N."/>
            <person name="Presting G.G."/>
            <person name="Wessler S.R."/>
            <person name="Aluru S."/>
            <person name="Martienssen R.A."/>
            <person name="Clifton S.W."/>
            <person name="McCombie W.R."/>
            <person name="Wing R.A."/>
            <person name="Wilson R.K."/>
        </authorList>
    </citation>
    <scope>NUCLEOTIDE SEQUENCE [LARGE SCALE GENOMIC DNA]</scope>
    <source>
        <strain evidence="4">cv. B73</strain>
    </source>
</reference>
<organism evidence="3 4">
    <name type="scientific">Zea mays</name>
    <name type="common">Maize</name>
    <dbReference type="NCBI Taxonomy" id="4577"/>
    <lineage>
        <taxon>Eukaryota</taxon>
        <taxon>Viridiplantae</taxon>
        <taxon>Streptophyta</taxon>
        <taxon>Embryophyta</taxon>
        <taxon>Tracheophyta</taxon>
        <taxon>Spermatophyta</taxon>
        <taxon>Magnoliopsida</taxon>
        <taxon>Liliopsida</taxon>
        <taxon>Poales</taxon>
        <taxon>Poaceae</taxon>
        <taxon>PACMAD clade</taxon>
        <taxon>Panicoideae</taxon>
        <taxon>Andropogonodae</taxon>
        <taxon>Andropogoneae</taxon>
        <taxon>Tripsacinae</taxon>
        <taxon>Zea</taxon>
    </lineage>
</organism>
<dbReference type="InterPro" id="IPR040801">
    <property type="entry name" value="Ski2_N"/>
</dbReference>
<evidence type="ECO:0000259" key="2">
    <source>
        <dbReference type="Pfam" id="PF17911"/>
    </source>
</evidence>
<reference evidence="3" key="2">
    <citation type="submission" date="2019-07" db="EMBL/GenBank/DDBJ databases">
        <authorList>
            <person name="Seetharam A."/>
            <person name="Woodhouse M."/>
            <person name="Cannon E."/>
        </authorList>
    </citation>
    <scope>NUCLEOTIDE SEQUENCE [LARGE SCALE GENOMIC DNA]</scope>
    <source>
        <strain evidence="3">cv. B73</strain>
    </source>
</reference>
<name>A0A804PFR7_MAIZE</name>
<dbReference type="EnsemblPlants" id="Zm00001eb232660_T003">
    <property type="protein sequence ID" value="Zm00001eb232660_P003"/>
    <property type="gene ID" value="Zm00001eb232660"/>
</dbReference>
<protein>
    <recommendedName>
        <fullName evidence="2">Ski2 N-terminal domain-containing protein</fullName>
    </recommendedName>
</protein>
<keyword evidence="5" id="KW-1267">Proteomics identification</keyword>
<evidence type="ECO:0000313" key="3">
    <source>
        <dbReference type="EnsemblPlants" id="Zm00001eb232660_P003"/>
    </source>
</evidence>
<accession>A0A804PFR7</accession>
<dbReference type="Proteomes" id="UP000007305">
    <property type="component" value="Chromosome 5"/>
</dbReference>
<dbReference type="Pfam" id="PF17911">
    <property type="entry name" value="Ski2_N"/>
    <property type="match status" value="1"/>
</dbReference>
<dbReference type="Gramene" id="Zm00001eb232660_T003">
    <property type="protein sequence ID" value="Zm00001eb232660_P003"/>
    <property type="gene ID" value="Zm00001eb232660"/>
</dbReference>
<dbReference type="AlphaFoldDB" id="A0A804PFR7"/>
<sequence>MDGPATSPASEVPFRISFSGHSGHLRLDPTPHTPSPIPDFVLPPAYPAESPSSVKEYLERNYLDPELHLPTAADSGRVWDVDWFALARPPLEPSAPRTMLAPVWVPPFRRGQEKLQSAAESRVWDPESVQMEMVDVFDSGTGGIAPRMPGPAKDFVRGSINNRPFRPGGLQDDAAEAAALEKAFPEGARTGDWVRELMSGGPAQVAPPGFRKGLELGQLKGYESHWKCFRDGELVEEQPASSSNDTMEKYSVQFDDLFKIAWEEDTANKLLKDGVVQQSAEEIGEQKVDALQDEFESITTLDDEKQEVDVIRNVPETQTDLDQMLSSEVQDTGREPGASGDKKPTQDGMVWALVGGDEDIVTNFSKLVPDMAIEFPFELDKFQKEVKYSYASFSVSMYSPY</sequence>
<evidence type="ECO:0000313" key="4">
    <source>
        <dbReference type="Proteomes" id="UP000007305"/>
    </source>
</evidence>
<evidence type="ECO:0000256" key="1">
    <source>
        <dbReference type="SAM" id="MobiDB-lite"/>
    </source>
</evidence>
<proteinExistence type="evidence at protein level"/>
<gene>
    <name evidence="3" type="primary">LOC100383871</name>
</gene>
<reference evidence="3" key="3">
    <citation type="submission" date="2021-05" db="UniProtKB">
        <authorList>
            <consortium name="EnsemblPlants"/>
        </authorList>
    </citation>
    <scope>IDENTIFICATION</scope>
    <source>
        <strain evidence="3">cv. B73</strain>
    </source>
</reference>